<dbReference type="RefSeq" id="WP_105732342.1">
    <property type="nucleotide sequence ID" value="NZ_PVBT01000001.1"/>
</dbReference>
<keyword evidence="1" id="KW-0456">Lyase</keyword>
<dbReference type="InterPro" id="IPR009609">
    <property type="entry name" value="Phosphonate_metab_PhnG"/>
</dbReference>
<dbReference type="EMBL" id="PVBT01000001">
    <property type="protein sequence ID" value="PRD58102.1"/>
    <property type="molecule type" value="Genomic_DNA"/>
</dbReference>
<dbReference type="NCBIfam" id="TIGR03293">
    <property type="entry name" value="PhnG_redo"/>
    <property type="match status" value="1"/>
</dbReference>
<gene>
    <name evidence="1" type="primary">phnG</name>
    <name evidence="1" type="ORF">C5750_02895</name>
</gene>
<dbReference type="GO" id="GO:0019634">
    <property type="term" value="P:organic phosphonate metabolic process"/>
    <property type="evidence" value="ECO:0007669"/>
    <property type="project" value="InterPro"/>
</dbReference>
<proteinExistence type="predicted"/>
<dbReference type="AlphaFoldDB" id="A0A2S9JXZ9"/>
<keyword evidence="2" id="KW-1185">Reference proteome</keyword>
<dbReference type="GO" id="GO:0015716">
    <property type="term" value="P:organic phosphonate transport"/>
    <property type="evidence" value="ECO:0007669"/>
    <property type="project" value="InterPro"/>
</dbReference>
<evidence type="ECO:0000313" key="2">
    <source>
        <dbReference type="Proteomes" id="UP000238563"/>
    </source>
</evidence>
<accession>A0A2S9JXZ9</accession>
<sequence>MSMIKENIQSTQTGSAPDLQRKAAMALLAQATAPEIAALWAGWGDKPDVETLRGPETGLVMLRGRIGGGGAPFNLGEATVTRATVRLGNGAVGHAYALGRHREKVRLAAVFDALWQQPECRDAVERAVLAPIADRLERDRTSKRAETAATKVDFFTMVRGDD</sequence>
<protein>
    <submittedName>
        <fullName evidence="1">Phosphonate C-P lyase system protein PhnG</fullName>
    </submittedName>
</protein>
<comment type="caution">
    <text evidence="1">The sequence shown here is derived from an EMBL/GenBank/DDBJ whole genome shotgun (WGS) entry which is preliminary data.</text>
</comment>
<dbReference type="Proteomes" id="UP000238563">
    <property type="component" value="Unassembled WGS sequence"/>
</dbReference>
<dbReference type="OrthoDB" id="530475at2"/>
<reference evidence="1 2" key="1">
    <citation type="submission" date="2018-02" db="EMBL/GenBank/DDBJ databases">
        <title>The draft genome of Phyllobacterium myrsinacearum DSM5892.</title>
        <authorList>
            <person name="Li L."/>
            <person name="Liu L."/>
            <person name="Zhang X."/>
            <person name="Wang T."/>
        </authorList>
    </citation>
    <scope>NUCLEOTIDE SEQUENCE [LARGE SCALE GENOMIC DNA]</scope>
    <source>
        <strain evidence="1 2">DSM 5892</strain>
    </source>
</reference>
<organism evidence="1 2">
    <name type="scientific">Phyllobacterium myrsinacearum</name>
    <dbReference type="NCBI Taxonomy" id="28101"/>
    <lineage>
        <taxon>Bacteria</taxon>
        <taxon>Pseudomonadati</taxon>
        <taxon>Pseudomonadota</taxon>
        <taxon>Alphaproteobacteria</taxon>
        <taxon>Hyphomicrobiales</taxon>
        <taxon>Phyllobacteriaceae</taxon>
        <taxon>Phyllobacterium</taxon>
    </lineage>
</organism>
<name>A0A2S9JXZ9_9HYPH</name>
<dbReference type="Pfam" id="PF06754">
    <property type="entry name" value="PhnG"/>
    <property type="match status" value="1"/>
</dbReference>
<dbReference type="GO" id="GO:0016829">
    <property type="term" value="F:lyase activity"/>
    <property type="evidence" value="ECO:0007669"/>
    <property type="project" value="UniProtKB-KW"/>
</dbReference>
<evidence type="ECO:0000313" key="1">
    <source>
        <dbReference type="EMBL" id="PRD58102.1"/>
    </source>
</evidence>